<keyword evidence="11" id="KW-1185">Reference proteome</keyword>
<comment type="pathway">
    <text evidence="2">Amino-acid degradation; L-lysine degradation via saccharopine pathway; glutaryl-CoA from L-lysine: step 2/6.</text>
</comment>
<evidence type="ECO:0000259" key="8">
    <source>
        <dbReference type="SMART" id="SM01002"/>
    </source>
</evidence>
<evidence type="ECO:0000256" key="1">
    <source>
        <dbReference type="ARBA" id="ARBA00004682"/>
    </source>
</evidence>
<dbReference type="SUPFAM" id="SSF55347">
    <property type="entry name" value="Glyceraldehyde-3-phosphate dehydrogenase-like, C-terminal domain"/>
    <property type="match status" value="1"/>
</dbReference>
<evidence type="ECO:0000256" key="6">
    <source>
        <dbReference type="ARBA" id="ARBA00023268"/>
    </source>
</evidence>
<dbReference type="FunFam" id="3.40.50.720:FF:000072">
    <property type="entry name" value="Saccharopine dehydrogenase [NADP(+), L-glutamate-forming]"/>
    <property type="match status" value="1"/>
</dbReference>
<dbReference type="EMBL" id="REGN01000016">
    <property type="protein sequence ID" value="RNA45143.1"/>
    <property type="molecule type" value="Genomic_DNA"/>
</dbReference>
<feature type="domain" description="Alanine dehydrogenase/pyridine nucleotide transhydrogenase N-terminal" evidence="9">
    <location>
        <begin position="28"/>
        <end position="159"/>
    </location>
</feature>
<dbReference type="GO" id="GO:0005737">
    <property type="term" value="C:cytoplasm"/>
    <property type="evidence" value="ECO:0007669"/>
    <property type="project" value="TreeGrafter"/>
</dbReference>
<dbReference type="STRING" id="10195.A0A3M7TAL2"/>
<dbReference type="GO" id="GO:0004753">
    <property type="term" value="F:saccharopine dehydrogenase activity"/>
    <property type="evidence" value="ECO:0007669"/>
    <property type="project" value="TreeGrafter"/>
</dbReference>
<evidence type="ECO:0000256" key="2">
    <source>
        <dbReference type="ARBA" id="ARBA00004720"/>
    </source>
</evidence>
<dbReference type="Pfam" id="PF16653">
    <property type="entry name" value="Sacchrp_dh_C"/>
    <property type="match status" value="1"/>
</dbReference>
<feature type="domain" description="Alanine dehydrogenase/pyridine nucleotide transhydrogenase NAD(H)-binding" evidence="8">
    <location>
        <begin position="199"/>
        <end position="402"/>
    </location>
</feature>
<evidence type="ECO:0000313" key="10">
    <source>
        <dbReference type="EMBL" id="RNA45143.1"/>
    </source>
</evidence>
<name>A0A3M7TAL2_BRAPC</name>
<dbReference type="OrthoDB" id="10059875at2759"/>
<dbReference type="PANTHER" id="PTHR11133:SF22">
    <property type="entry name" value="ALPHA-AMINOADIPIC SEMIALDEHYDE SYNTHASE, MITOCHONDRIAL"/>
    <property type="match status" value="1"/>
</dbReference>
<comment type="similarity">
    <text evidence="3">In the N-terminal section; belongs to the AlaDH/PNT family.</text>
</comment>
<evidence type="ECO:0000256" key="5">
    <source>
        <dbReference type="ARBA" id="ARBA00023002"/>
    </source>
</evidence>
<evidence type="ECO:0000256" key="7">
    <source>
        <dbReference type="ARBA" id="ARBA00025744"/>
    </source>
</evidence>
<dbReference type="GO" id="GO:0019878">
    <property type="term" value="P:lysine biosynthetic process via aminoadipic acid"/>
    <property type="evidence" value="ECO:0007669"/>
    <property type="project" value="TreeGrafter"/>
</dbReference>
<dbReference type="InterPro" id="IPR007698">
    <property type="entry name" value="AlaDH/PNT_NAD(H)-bd"/>
</dbReference>
<dbReference type="InterPro" id="IPR032095">
    <property type="entry name" value="Sacchrp_dh-like_C"/>
</dbReference>
<dbReference type="InterPro" id="IPR007886">
    <property type="entry name" value="AlaDH/PNT_N"/>
</dbReference>
<dbReference type="SUPFAM" id="SSF52283">
    <property type="entry name" value="Formate/glycerate dehydrogenase catalytic domain-like"/>
    <property type="match status" value="1"/>
</dbReference>
<dbReference type="SMART" id="SM01002">
    <property type="entry name" value="AlaDh_PNT_C"/>
    <property type="match status" value="1"/>
</dbReference>
<dbReference type="GO" id="GO:0033512">
    <property type="term" value="P:L-lysine catabolic process to acetyl-CoA via saccharopine"/>
    <property type="evidence" value="ECO:0007669"/>
    <property type="project" value="UniProtKB-UniPathway"/>
</dbReference>
<evidence type="ECO:0000313" key="11">
    <source>
        <dbReference type="Proteomes" id="UP000276133"/>
    </source>
</evidence>
<proteinExistence type="inferred from homology"/>
<dbReference type="Pfam" id="PF03435">
    <property type="entry name" value="Sacchrp_dh_NADP"/>
    <property type="match status" value="1"/>
</dbReference>
<accession>A0A3M7TAL2</accession>
<dbReference type="Pfam" id="PF05222">
    <property type="entry name" value="AlaDh_PNT_N"/>
    <property type="match status" value="1"/>
</dbReference>
<dbReference type="Gene3D" id="3.30.360.10">
    <property type="entry name" value="Dihydrodipicolinate Reductase, domain 2"/>
    <property type="match status" value="1"/>
</dbReference>
<dbReference type="InterPro" id="IPR051168">
    <property type="entry name" value="AASS"/>
</dbReference>
<comment type="caution">
    <text evidence="10">The sequence shown here is derived from an EMBL/GenBank/DDBJ whole genome shotgun (WGS) entry which is preliminary data.</text>
</comment>
<protein>
    <submittedName>
        <fullName evidence="10">Alpha-aminoadipic semialdehyde mitochondrial</fullName>
    </submittedName>
</protein>
<dbReference type="FunFam" id="3.40.50.720:FF:000087">
    <property type="entry name" value="alpha-aminoadipic semialdehyde synthase, mitochondrial"/>
    <property type="match status" value="1"/>
</dbReference>
<evidence type="ECO:0000256" key="4">
    <source>
        <dbReference type="ARBA" id="ARBA00022857"/>
    </source>
</evidence>
<sequence>MIRNLNQFVKHKYKQLGQRGMHTNKVIAIRREDQSIWERRAPLSPNHVRKLVMKDGFKVLVQPSNRRAFPSPEYIQAGAVIQEDLSEASLILGVKQVPADLLIPNKTYAFFSHTIKAQEANMPLLDAILEKNILLIDYEKMVDSHGQRVVAFGKYAGVVGMIDIMHGLGLRFIALGHHTPFMHIGPAHNYRCSEMARQAVRDAGYEIALGLMPKSIGPLTFVFTGSGNVSQGAQEVFRELPYEYVHPSQLKKVAEHGATNKVYACKVSRKDHLINKETGKFDPQEYEEHPERYKSTFARDIAPYSSVIINGIYWAPNSPKLIRIPDAKKLLQPAHQPWLPSSPGCPSLPHRLVAMCDISADPGGSIEFMKECTTIDHPFCLYDAENHTNKESFGGNGVLVCSIDNMPTQLPREASEYFGDLLVPHIHEMAKCDALKEFGQQHIGHVVKNAVITANSKLTSNYEYIAALREKQRTQRVVASSSKKVLVLGAGYVSDPVIEYLSRDQNLSVTVVSALKKEADKIGSKYASANPVVLDVQRSEGELSKLIKNHDIVISLLPYVYHASIAEKCIKHKINMVTASYLSKEMKSLHDSAVGQGVTIVNEVGLDPGIDHMLAMQCFDEIKEYGGVVEKFHSYCGGLPAPESANNSLRYKFNWSPRAVLLNTISGARYLKNGKIIEIGANGALLEQGSRSVSFLPGFSLETFPNRDSIAYIDQYNIDTVNSILRGTLRYKGFSQNALGLIRLGLISLKDHTSLHTAGPDITWRQFMCDLLSIDRDTYYENVKSAIYDKLNHDADLTDAVEQLGLLSDDLVEKLGNPLDSLAKHLSVRLAYDEGERDIIIMHHEVGYKLSNGQNESKTIDFIHYGEINGQTAMAKTVGLPAAIAAKMVLEKEIQTTGMVLPLSKDIYKPILSRLQSEGLNWTETIKKF</sequence>
<comment type="pathway">
    <text evidence="1">Amino-acid degradation; L-lysine degradation via saccharopine pathway; glutaryl-CoA from L-lysine: step 1/6.</text>
</comment>
<dbReference type="Gene3D" id="3.40.50.720">
    <property type="entry name" value="NAD(P)-binding Rossmann-like Domain"/>
    <property type="match status" value="2"/>
</dbReference>
<dbReference type="PANTHER" id="PTHR11133">
    <property type="entry name" value="SACCHAROPINE DEHYDROGENASE"/>
    <property type="match status" value="1"/>
</dbReference>
<dbReference type="SUPFAM" id="SSF51735">
    <property type="entry name" value="NAD(P)-binding Rossmann-fold domains"/>
    <property type="match status" value="1"/>
</dbReference>
<dbReference type="UniPathway" id="UPA00868">
    <property type="reaction ID" value="UER00835"/>
</dbReference>
<dbReference type="SMART" id="SM01003">
    <property type="entry name" value="AlaDh_PNT_N"/>
    <property type="match status" value="1"/>
</dbReference>
<reference evidence="10 11" key="1">
    <citation type="journal article" date="2018" name="Sci. Rep.">
        <title>Genomic signatures of local adaptation to the degree of environmental predictability in rotifers.</title>
        <authorList>
            <person name="Franch-Gras L."/>
            <person name="Hahn C."/>
            <person name="Garcia-Roger E.M."/>
            <person name="Carmona M.J."/>
            <person name="Serra M."/>
            <person name="Gomez A."/>
        </authorList>
    </citation>
    <scope>NUCLEOTIDE SEQUENCE [LARGE SCALE GENOMIC DNA]</scope>
    <source>
        <strain evidence="10">HYR1</strain>
    </source>
</reference>
<dbReference type="InterPro" id="IPR036291">
    <property type="entry name" value="NAD(P)-bd_dom_sf"/>
</dbReference>
<evidence type="ECO:0000259" key="9">
    <source>
        <dbReference type="SMART" id="SM01003"/>
    </source>
</evidence>
<keyword evidence="5" id="KW-0560">Oxidoreductase</keyword>
<comment type="similarity">
    <text evidence="7">In the C-terminal section; belongs to the saccharopine dehydrogenase family.</text>
</comment>
<dbReference type="Gene3D" id="1.10.1870.10">
    <property type="entry name" value="Domain 3, Saccharopine reductase"/>
    <property type="match status" value="1"/>
</dbReference>
<dbReference type="AlphaFoldDB" id="A0A3M7TAL2"/>
<keyword evidence="6" id="KW-0511">Multifunctional enzyme</keyword>
<evidence type="ECO:0000256" key="3">
    <source>
        <dbReference type="ARBA" id="ARBA00005624"/>
    </source>
</evidence>
<dbReference type="InterPro" id="IPR005097">
    <property type="entry name" value="Sacchrp_dh_NADP-bd"/>
</dbReference>
<dbReference type="FunFam" id="3.30.360.10:FF:000008">
    <property type="entry name" value="Alpha-aminoadipic semialdehyde synthase, mitochondrial"/>
    <property type="match status" value="1"/>
</dbReference>
<dbReference type="CDD" id="cd12189">
    <property type="entry name" value="LKR_SDH_like"/>
    <property type="match status" value="1"/>
</dbReference>
<organism evidence="10 11">
    <name type="scientific">Brachionus plicatilis</name>
    <name type="common">Marine rotifer</name>
    <name type="synonym">Brachionus muelleri</name>
    <dbReference type="NCBI Taxonomy" id="10195"/>
    <lineage>
        <taxon>Eukaryota</taxon>
        <taxon>Metazoa</taxon>
        <taxon>Spiralia</taxon>
        <taxon>Gnathifera</taxon>
        <taxon>Rotifera</taxon>
        <taxon>Eurotatoria</taxon>
        <taxon>Monogononta</taxon>
        <taxon>Pseudotrocha</taxon>
        <taxon>Ploima</taxon>
        <taxon>Brachionidae</taxon>
        <taxon>Brachionus</taxon>
    </lineage>
</organism>
<dbReference type="Proteomes" id="UP000276133">
    <property type="component" value="Unassembled WGS sequence"/>
</dbReference>
<gene>
    <name evidence="10" type="ORF">BpHYR1_043849</name>
</gene>
<keyword evidence="4" id="KW-0521">NADP</keyword>